<evidence type="ECO:0000313" key="3">
    <source>
        <dbReference type="EMBL" id="MDT0532898.1"/>
    </source>
</evidence>
<reference evidence="3" key="1">
    <citation type="submission" date="2023-09" db="EMBL/GenBank/DDBJ databases">
        <title>30 novel species of actinomycetes from the DSMZ collection.</title>
        <authorList>
            <person name="Nouioui I."/>
        </authorList>
    </citation>
    <scope>NUCLEOTIDE SEQUENCE</scope>
    <source>
        <strain evidence="3">DSM 115977</strain>
    </source>
</reference>
<dbReference type="Proteomes" id="UP001180973">
    <property type="component" value="Unassembled WGS sequence"/>
</dbReference>
<dbReference type="EMBL" id="JAVRFL010000049">
    <property type="protein sequence ID" value="MDT0532898.1"/>
    <property type="molecule type" value="Genomic_DNA"/>
</dbReference>
<name>A0ABU2X560_9ACTN</name>
<accession>A0ABU2X560</accession>
<proteinExistence type="predicted"/>
<evidence type="ECO:0000313" key="4">
    <source>
        <dbReference type="Proteomes" id="UP001180973"/>
    </source>
</evidence>
<feature type="transmembrane region" description="Helical" evidence="2">
    <location>
        <begin position="307"/>
        <end position="329"/>
    </location>
</feature>
<comment type="caution">
    <text evidence="3">The sequence shown here is derived from an EMBL/GenBank/DDBJ whole genome shotgun (WGS) entry which is preliminary data.</text>
</comment>
<dbReference type="Pfam" id="PF11271">
    <property type="entry name" value="PorA"/>
    <property type="match status" value="1"/>
</dbReference>
<gene>
    <name evidence="3" type="ORF">RM555_28270</name>
</gene>
<keyword evidence="4" id="KW-1185">Reference proteome</keyword>
<sequence>MKARLGAVLFGIGVLCLVLAAGAAFFVAPTVTKLPYDLKLCNAENKPEGCLKSSVAVAENAKFVQLKKGIPPTLRTGTLEATTEVAPQAGTTESAMTGDLEGKAVVWGAYGTVKWVQTGEVISQYSAELALDRRTAAAVGWDKQFLQADGPEGPSEVTFGGQTYKFPFHTERKDYEYFDRDLRKALPIRFDGTEKINGTEAYRFQQVIEETDLGMAADRVGALLGPLAPGATSGKVMYSNTRTIWVEPVSGNFVKVREQQKKTLVPDQGSPVALLDADFVYTDQTIANSVESAGKNRDKLQLIGRTIPLVLTVVGALALIIGLWLVLAGRRATAAARHRAADDADAATAPAPRTSSEQVTSGASVRDGEAGHR</sequence>
<feature type="region of interest" description="Disordered" evidence="1">
    <location>
        <begin position="341"/>
        <end position="373"/>
    </location>
</feature>
<keyword evidence="2" id="KW-0472">Membrane</keyword>
<organism evidence="3 4">
    <name type="scientific">Micromonospora reichwaldensis</name>
    <dbReference type="NCBI Taxonomy" id="3075516"/>
    <lineage>
        <taxon>Bacteria</taxon>
        <taxon>Bacillati</taxon>
        <taxon>Actinomycetota</taxon>
        <taxon>Actinomycetes</taxon>
        <taxon>Micromonosporales</taxon>
        <taxon>Micromonosporaceae</taxon>
        <taxon>Micromonospora</taxon>
    </lineage>
</organism>
<protein>
    <submittedName>
        <fullName evidence="3">DUF3068 domain-containing protein</fullName>
    </submittedName>
</protein>
<evidence type="ECO:0000256" key="2">
    <source>
        <dbReference type="SAM" id="Phobius"/>
    </source>
</evidence>
<keyword evidence="2" id="KW-0812">Transmembrane</keyword>
<evidence type="ECO:0000256" key="1">
    <source>
        <dbReference type="SAM" id="MobiDB-lite"/>
    </source>
</evidence>
<dbReference type="RefSeq" id="WP_311414577.1">
    <property type="nucleotide sequence ID" value="NZ_JAVRFL010000049.1"/>
</dbReference>
<keyword evidence="2" id="KW-1133">Transmembrane helix</keyword>
<dbReference type="InterPro" id="IPR021424">
    <property type="entry name" value="PorA"/>
</dbReference>